<dbReference type="Proteomes" id="UP001180020">
    <property type="component" value="Unassembled WGS sequence"/>
</dbReference>
<evidence type="ECO:0000313" key="4">
    <source>
        <dbReference type="Proteomes" id="UP001180020"/>
    </source>
</evidence>
<dbReference type="InterPro" id="IPR041667">
    <property type="entry name" value="Cupin_8"/>
</dbReference>
<dbReference type="InterPro" id="IPR003347">
    <property type="entry name" value="JmjC_dom"/>
</dbReference>
<evidence type="ECO:0000313" key="3">
    <source>
        <dbReference type="EMBL" id="KAK1305620.1"/>
    </source>
</evidence>
<dbReference type="EMBL" id="JAUJYO010000010">
    <property type="protein sequence ID" value="KAK1305620.1"/>
    <property type="molecule type" value="Genomic_DNA"/>
</dbReference>
<name>A0AAV9DX20_ACOCL</name>
<dbReference type="PANTHER" id="PTHR12461">
    <property type="entry name" value="HYPOXIA-INDUCIBLE FACTOR 1 ALPHA INHIBITOR-RELATED"/>
    <property type="match status" value="1"/>
</dbReference>
<evidence type="ECO:0000259" key="2">
    <source>
        <dbReference type="PROSITE" id="PS51184"/>
    </source>
</evidence>
<proteinExistence type="inferred from homology"/>
<reference evidence="3" key="2">
    <citation type="submission" date="2023-06" db="EMBL/GenBank/DDBJ databases">
        <authorList>
            <person name="Ma L."/>
            <person name="Liu K.-W."/>
            <person name="Li Z."/>
            <person name="Hsiao Y.-Y."/>
            <person name="Qi Y."/>
            <person name="Fu T."/>
            <person name="Tang G."/>
            <person name="Zhang D."/>
            <person name="Sun W.-H."/>
            <person name="Liu D.-K."/>
            <person name="Li Y."/>
            <person name="Chen G.-Z."/>
            <person name="Liu X.-D."/>
            <person name="Liao X.-Y."/>
            <person name="Jiang Y.-T."/>
            <person name="Yu X."/>
            <person name="Hao Y."/>
            <person name="Huang J."/>
            <person name="Zhao X.-W."/>
            <person name="Ke S."/>
            <person name="Chen Y.-Y."/>
            <person name="Wu W.-L."/>
            <person name="Hsu J.-L."/>
            <person name="Lin Y.-F."/>
            <person name="Huang M.-D."/>
            <person name="Li C.-Y."/>
            <person name="Huang L."/>
            <person name="Wang Z.-W."/>
            <person name="Zhao X."/>
            <person name="Zhong W.-Y."/>
            <person name="Peng D.-H."/>
            <person name="Ahmad S."/>
            <person name="Lan S."/>
            <person name="Zhang J.-S."/>
            <person name="Tsai W.-C."/>
            <person name="Van De Peer Y."/>
            <person name="Liu Z.-J."/>
        </authorList>
    </citation>
    <scope>NUCLEOTIDE SEQUENCE</scope>
    <source>
        <strain evidence="3">CP</strain>
        <tissue evidence="3">Leaves</tissue>
    </source>
</reference>
<dbReference type="AlphaFoldDB" id="A0AAV9DX20"/>
<dbReference type="InterPro" id="IPR014710">
    <property type="entry name" value="RmlC-like_jellyroll"/>
</dbReference>
<protein>
    <recommendedName>
        <fullName evidence="2">JmjC domain-containing protein</fullName>
    </recommendedName>
</protein>
<dbReference type="PROSITE" id="PS51184">
    <property type="entry name" value="JMJC"/>
    <property type="match status" value="1"/>
</dbReference>
<feature type="domain" description="JmjC" evidence="2">
    <location>
        <begin position="134"/>
        <end position="280"/>
    </location>
</feature>
<dbReference type="Gene3D" id="2.60.120.10">
    <property type="entry name" value="Jelly Rolls"/>
    <property type="match status" value="1"/>
</dbReference>
<evidence type="ECO:0000256" key="1">
    <source>
        <dbReference type="ARBA" id="ARBA00006801"/>
    </source>
</evidence>
<dbReference type="SUPFAM" id="SSF51197">
    <property type="entry name" value="Clavaminate synthase-like"/>
    <property type="match status" value="1"/>
</dbReference>
<dbReference type="PANTHER" id="PTHR12461:SF99">
    <property type="entry name" value="BIFUNCTIONAL PEPTIDASE AND (3S)-LYSYL HYDROXYLASE JMJD7"/>
    <property type="match status" value="1"/>
</dbReference>
<gene>
    <name evidence="3" type="ORF">QJS10_CPA10g01241</name>
</gene>
<sequence length="280" mass="31548">MDRQRQEIMRAKLAALWEEVRELRLGTTPSVDRLDGPPMPLTDYVSANKPFVISNATLHWPALSLWTQDEYLRRAMEGRHVSVHLTPDGRADALSRHPHDPSSLCFSSAHVRRGVPFEEALRLVIDSSSSSAVAYCQEQNDCLSSEYSALAGDADAEIGWATEALGRPPEAVNLWIGGGRSETWFHKDHYENLYAVVSGKKHFLLLPPTDAHRLYIRWYPAASYNEVNGRLKLALELERHFDMKYAYFNFLQSIEYPLLPADGGGGELDDEEQEAAMAHP</sequence>
<keyword evidence="4" id="KW-1185">Reference proteome</keyword>
<comment type="similarity">
    <text evidence="1">Belongs to the JARID1 histone demethylase family.</text>
</comment>
<organism evidence="3 4">
    <name type="scientific">Acorus calamus</name>
    <name type="common">Sweet flag</name>
    <dbReference type="NCBI Taxonomy" id="4465"/>
    <lineage>
        <taxon>Eukaryota</taxon>
        <taxon>Viridiplantae</taxon>
        <taxon>Streptophyta</taxon>
        <taxon>Embryophyta</taxon>
        <taxon>Tracheophyta</taxon>
        <taxon>Spermatophyta</taxon>
        <taxon>Magnoliopsida</taxon>
        <taxon>Liliopsida</taxon>
        <taxon>Acoraceae</taxon>
        <taxon>Acorus</taxon>
    </lineage>
</organism>
<reference evidence="3" key="1">
    <citation type="journal article" date="2023" name="Nat. Commun.">
        <title>Diploid and tetraploid genomes of Acorus and the evolution of monocots.</title>
        <authorList>
            <person name="Ma L."/>
            <person name="Liu K.W."/>
            <person name="Li Z."/>
            <person name="Hsiao Y.Y."/>
            <person name="Qi Y."/>
            <person name="Fu T."/>
            <person name="Tang G.D."/>
            <person name="Zhang D."/>
            <person name="Sun W.H."/>
            <person name="Liu D.K."/>
            <person name="Li Y."/>
            <person name="Chen G.Z."/>
            <person name="Liu X.D."/>
            <person name="Liao X.Y."/>
            <person name="Jiang Y.T."/>
            <person name="Yu X."/>
            <person name="Hao Y."/>
            <person name="Huang J."/>
            <person name="Zhao X.W."/>
            <person name="Ke S."/>
            <person name="Chen Y.Y."/>
            <person name="Wu W.L."/>
            <person name="Hsu J.L."/>
            <person name="Lin Y.F."/>
            <person name="Huang M.D."/>
            <person name="Li C.Y."/>
            <person name="Huang L."/>
            <person name="Wang Z.W."/>
            <person name="Zhao X."/>
            <person name="Zhong W.Y."/>
            <person name="Peng D.H."/>
            <person name="Ahmad S."/>
            <person name="Lan S."/>
            <person name="Zhang J.S."/>
            <person name="Tsai W.C."/>
            <person name="Van de Peer Y."/>
            <person name="Liu Z.J."/>
        </authorList>
    </citation>
    <scope>NUCLEOTIDE SEQUENCE</scope>
    <source>
        <strain evidence="3">CP</strain>
    </source>
</reference>
<dbReference type="Pfam" id="PF13621">
    <property type="entry name" value="Cupin_8"/>
    <property type="match status" value="1"/>
</dbReference>
<accession>A0AAV9DX20</accession>
<comment type="caution">
    <text evidence="3">The sequence shown here is derived from an EMBL/GenBank/DDBJ whole genome shotgun (WGS) entry which is preliminary data.</text>
</comment>